<evidence type="ECO:0000313" key="3">
    <source>
        <dbReference type="Proteomes" id="UP000076096"/>
    </source>
</evidence>
<proteinExistence type="predicted"/>
<evidence type="ECO:0000256" key="1">
    <source>
        <dbReference type="SAM" id="MobiDB-lite"/>
    </source>
</evidence>
<feature type="compositionally biased region" description="Low complexity" evidence="1">
    <location>
        <begin position="232"/>
        <end position="270"/>
    </location>
</feature>
<evidence type="ECO:0000313" key="2">
    <source>
        <dbReference type="EMBL" id="AMW13753.1"/>
    </source>
</evidence>
<dbReference type="Proteomes" id="UP000076096">
    <property type="component" value="Chromosome"/>
</dbReference>
<dbReference type="EMBL" id="CP015098">
    <property type="protein sequence ID" value="AMW13753.1"/>
    <property type="molecule type" value="Genomic_DNA"/>
</dbReference>
<feature type="region of interest" description="Disordered" evidence="1">
    <location>
        <begin position="203"/>
        <end position="285"/>
    </location>
</feature>
<dbReference type="KEGG" id="stsi:A4E84_32140"/>
<gene>
    <name evidence="2" type="ORF">A4E84_32140</name>
</gene>
<name>A0A143C8J0_9ACTN</name>
<keyword evidence="3" id="KW-1185">Reference proteome</keyword>
<protein>
    <submittedName>
        <fullName evidence="2">Uncharacterized protein</fullName>
    </submittedName>
</protein>
<accession>A0A143C8J0</accession>
<feature type="compositionally biased region" description="Basic and acidic residues" evidence="1">
    <location>
        <begin position="1"/>
        <end position="11"/>
    </location>
</feature>
<feature type="compositionally biased region" description="Low complexity" evidence="1">
    <location>
        <begin position="41"/>
        <end position="78"/>
    </location>
</feature>
<feature type="region of interest" description="Disordered" evidence="1">
    <location>
        <begin position="1"/>
        <end position="81"/>
    </location>
</feature>
<sequence>MSGNHSDDSFRTARSRQSGGSAERERSTSPESDGSGPYPPSTSSSSRQSQSQYSQSQYSQSSQYSYAPSSQTAAAPQTGDSGWTRAANATLAAAPLAGQGAAMLGTQYGSDPNASLQGYGGAVGATAAANAAEVARQLYYARNVATNPTTPQPAPSYTRIAGSTVATVGGAVYGAGAGMNHPGMQGFGAMAQAVGTAVTVAAPQPMHDPSRQPGPQQMPTDAYGPTLPQYNQQVGSYLAQQQQYQQPGQSRGGSAPQRPSAPSHSSSHSHGQGGRRRAGGGGGAR</sequence>
<dbReference type="AlphaFoldDB" id="A0A143C8J0"/>
<organism evidence="2 3">
    <name type="scientific">Streptomyces qaidamensis</name>
    <dbReference type="NCBI Taxonomy" id="1783515"/>
    <lineage>
        <taxon>Bacteria</taxon>
        <taxon>Bacillati</taxon>
        <taxon>Actinomycetota</taxon>
        <taxon>Actinomycetes</taxon>
        <taxon>Kitasatosporales</taxon>
        <taxon>Streptomycetaceae</taxon>
        <taxon>Streptomyces</taxon>
        <taxon>Streptomyces aurantiacus group</taxon>
    </lineage>
</organism>
<reference evidence="3" key="1">
    <citation type="submission" date="2016-04" db="EMBL/GenBank/DDBJ databases">
        <authorList>
            <person name="Zhang B."/>
        </authorList>
    </citation>
    <scope>NUCLEOTIDE SEQUENCE [LARGE SCALE GENOMIC DNA]</scope>
    <source>
        <strain evidence="3">S10</strain>
    </source>
</reference>